<organism evidence="2">
    <name type="scientific">Caldilineaceae bacterium SB0664_bin_27</name>
    <dbReference type="NCBI Taxonomy" id="2605260"/>
    <lineage>
        <taxon>Bacteria</taxon>
        <taxon>Bacillati</taxon>
        <taxon>Chloroflexota</taxon>
        <taxon>Caldilineae</taxon>
        <taxon>Caldilineales</taxon>
        <taxon>Caldilineaceae</taxon>
    </lineage>
</organism>
<reference evidence="2" key="1">
    <citation type="submission" date="2019-09" db="EMBL/GenBank/DDBJ databases">
        <title>Characterisation of the sponge microbiome using genome-centric metagenomics.</title>
        <authorList>
            <person name="Engelberts J.P."/>
            <person name="Robbins S.J."/>
            <person name="De Goeij J.M."/>
            <person name="Aranda M."/>
            <person name="Bell S.C."/>
            <person name="Webster N.S."/>
        </authorList>
    </citation>
    <scope>NUCLEOTIDE SEQUENCE</scope>
    <source>
        <strain evidence="2">SB0664_bin_27</strain>
    </source>
</reference>
<evidence type="ECO:0000256" key="1">
    <source>
        <dbReference type="SAM" id="SignalP"/>
    </source>
</evidence>
<dbReference type="EMBL" id="VXRG01000019">
    <property type="protein sequence ID" value="MXY92147.1"/>
    <property type="molecule type" value="Genomic_DNA"/>
</dbReference>
<gene>
    <name evidence="2" type="ORF">F4Y42_01725</name>
</gene>
<dbReference type="SUPFAM" id="SSF53850">
    <property type="entry name" value="Periplasmic binding protein-like II"/>
    <property type="match status" value="1"/>
</dbReference>
<dbReference type="PANTHER" id="PTHR43649">
    <property type="entry name" value="ARABINOSE-BINDING PROTEIN-RELATED"/>
    <property type="match status" value="1"/>
</dbReference>
<dbReference type="PROSITE" id="PS51257">
    <property type="entry name" value="PROKAR_LIPOPROTEIN"/>
    <property type="match status" value="1"/>
</dbReference>
<name>A0A6B0YNK6_9CHLR</name>
<evidence type="ECO:0000313" key="2">
    <source>
        <dbReference type="EMBL" id="MXY92147.1"/>
    </source>
</evidence>
<dbReference type="Gene3D" id="3.40.190.10">
    <property type="entry name" value="Periplasmic binding protein-like II"/>
    <property type="match status" value="1"/>
</dbReference>
<comment type="caution">
    <text evidence="2">The sequence shown here is derived from an EMBL/GenBank/DDBJ whole genome shotgun (WGS) entry which is preliminary data.</text>
</comment>
<dbReference type="InterPro" id="IPR006059">
    <property type="entry name" value="SBP"/>
</dbReference>
<dbReference type="PANTHER" id="PTHR43649:SF12">
    <property type="entry name" value="DIACETYLCHITOBIOSE BINDING PROTEIN DASA"/>
    <property type="match status" value="1"/>
</dbReference>
<keyword evidence="1" id="KW-0732">Signal</keyword>
<dbReference type="AlphaFoldDB" id="A0A6B0YNK6"/>
<dbReference type="PROSITE" id="PS51318">
    <property type="entry name" value="TAT"/>
    <property type="match status" value="1"/>
</dbReference>
<dbReference type="InterPro" id="IPR050490">
    <property type="entry name" value="Bact_solute-bd_prot1"/>
</dbReference>
<sequence length="467" mass="51795">MNRQLSRRRFLHYSGAALGTAALAACQPAAPAATGEMSEEQPAAERVQIEFLGMPGSPELIPEEQELFHDENPNIEWVLVQQAQGTSRLEQLMALVVAGTPPDTSRVESDVYRTFAHLGLLLPITSYIEADPEFSAPDYWIQPQEDDRQVYQGESYGIGSCWVAPHFYYNVSLFEELGVEPPSNDPEEAWGWDDFLAMATELTVDVNGNHPGDADFDANNMERWGVNWPTWWIPLHAAVQSNGSDWIDAESEKLVLDSPEAMQALQNIADLRIAHGVMPRTEALQALGMGGTQLLETKKVALQVDGSWALSWSWGIEGGIGTAVLPAMQRPGTDMQAHFVTVVQDAENPDEAWELIRFLSSPWYQERYCRSGLWLPSQNALMTEDSIADWCVEPEHPPGYELIVTEYAPNYGHYLTMPVGYVKAAETAINPVFSQIFNGEARAEDVLPAAVAEANQIMETEQARPTS</sequence>
<feature type="chain" id="PRO_5025372814" evidence="1">
    <location>
        <begin position="33"/>
        <end position="467"/>
    </location>
</feature>
<dbReference type="InterPro" id="IPR006311">
    <property type="entry name" value="TAT_signal"/>
</dbReference>
<feature type="signal peptide" evidence="1">
    <location>
        <begin position="1"/>
        <end position="32"/>
    </location>
</feature>
<dbReference type="Pfam" id="PF01547">
    <property type="entry name" value="SBP_bac_1"/>
    <property type="match status" value="1"/>
</dbReference>
<protein>
    <submittedName>
        <fullName evidence="2">Extracellular solute-binding protein</fullName>
    </submittedName>
</protein>
<proteinExistence type="predicted"/>
<accession>A0A6B0YNK6</accession>